<dbReference type="PANTHER" id="PTHR33540">
    <property type="entry name" value="TRNA THREONYLCARBAMOYLADENOSINE BIOSYNTHESIS PROTEIN TSAE"/>
    <property type="match status" value="1"/>
</dbReference>
<evidence type="ECO:0000313" key="12">
    <source>
        <dbReference type="Proteomes" id="UP001157974"/>
    </source>
</evidence>
<evidence type="ECO:0000256" key="10">
    <source>
        <dbReference type="ARBA" id="ARBA00032441"/>
    </source>
</evidence>
<keyword evidence="4" id="KW-0963">Cytoplasm</keyword>
<evidence type="ECO:0000256" key="4">
    <source>
        <dbReference type="ARBA" id="ARBA00022490"/>
    </source>
</evidence>
<dbReference type="GO" id="GO:0005737">
    <property type="term" value="C:cytoplasm"/>
    <property type="evidence" value="ECO:0007669"/>
    <property type="project" value="UniProtKB-SubCell"/>
</dbReference>
<evidence type="ECO:0000256" key="7">
    <source>
        <dbReference type="ARBA" id="ARBA00022741"/>
    </source>
</evidence>
<dbReference type="GO" id="GO:0005524">
    <property type="term" value="F:ATP binding"/>
    <property type="evidence" value="ECO:0007669"/>
    <property type="project" value="UniProtKB-KW"/>
</dbReference>
<dbReference type="InterPro" id="IPR003442">
    <property type="entry name" value="T6A_TsaE"/>
</dbReference>
<evidence type="ECO:0000256" key="3">
    <source>
        <dbReference type="ARBA" id="ARBA00019010"/>
    </source>
</evidence>
<keyword evidence="12" id="KW-1185">Reference proteome</keyword>
<keyword evidence="7" id="KW-0547">Nucleotide-binding</keyword>
<dbReference type="EMBL" id="JAMWBK010000010">
    <property type="protein sequence ID" value="KAJ8901796.1"/>
    <property type="molecule type" value="Genomic_DNA"/>
</dbReference>
<dbReference type="GO" id="GO:0002949">
    <property type="term" value="P:tRNA threonylcarbamoyladenosine modification"/>
    <property type="evidence" value="ECO:0007669"/>
    <property type="project" value="InterPro"/>
</dbReference>
<comment type="similarity">
    <text evidence="2">Belongs to the TsaE family.</text>
</comment>
<keyword evidence="6" id="KW-0479">Metal-binding</keyword>
<dbReference type="Pfam" id="PF02367">
    <property type="entry name" value="TsaE"/>
    <property type="match status" value="1"/>
</dbReference>
<evidence type="ECO:0000256" key="5">
    <source>
        <dbReference type="ARBA" id="ARBA00022694"/>
    </source>
</evidence>
<protein>
    <recommendedName>
        <fullName evidence="3">tRNA threonylcarbamoyladenosine biosynthesis protein TsaE</fullName>
    </recommendedName>
    <alternativeName>
        <fullName evidence="10">t(6)A37 threonylcarbamoyladenosine biosynthesis protein TsaE</fullName>
    </alternativeName>
</protein>
<dbReference type="AlphaFoldDB" id="A0AAV8UMD2"/>
<dbReference type="PANTHER" id="PTHR33540:SF2">
    <property type="entry name" value="TRNA THREONYLCARBAMOYLADENOSINE BIOSYNTHESIS PROTEIN TSAE"/>
    <property type="match status" value="1"/>
</dbReference>
<keyword evidence="5" id="KW-0819">tRNA processing</keyword>
<dbReference type="NCBIfam" id="TIGR00150">
    <property type="entry name" value="T6A_YjeE"/>
    <property type="match status" value="1"/>
</dbReference>
<keyword evidence="9" id="KW-0460">Magnesium</keyword>
<gene>
    <name evidence="11" type="ORF">NDN08_004002</name>
</gene>
<dbReference type="InterPro" id="IPR027417">
    <property type="entry name" value="P-loop_NTPase"/>
</dbReference>
<name>A0AAV8UMD2_9RHOD</name>
<evidence type="ECO:0000256" key="1">
    <source>
        <dbReference type="ARBA" id="ARBA00004496"/>
    </source>
</evidence>
<evidence type="ECO:0000256" key="6">
    <source>
        <dbReference type="ARBA" id="ARBA00022723"/>
    </source>
</evidence>
<comment type="subcellular location">
    <subcellularLocation>
        <location evidence="1">Cytoplasm</location>
    </subcellularLocation>
</comment>
<dbReference type="GO" id="GO:0046872">
    <property type="term" value="F:metal ion binding"/>
    <property type="evidence" value="ECO:0007669"/>
    <property type="project" value="UniProtKB-KW"/>
</dbReference>
<organism evidence="11 12">
    <name type="scientific">Rhodosorus marinus</name>
    <dbReference type="NCBI Taxonomy" id="101924"/>
    <lineage>
        <taxon>Eukaryota</taxon>
        <taxon>Rhodophyta</taxon>
        <taxon>Stylonematophyceae</taxon>
        <taxon>Stylonematales</taxon>
        <taxon>Stylonemataceae</taxon>
        <taxon>Rhodosorus</taxon>
    </lineage>
</organism>
<evidence type="ECO:0000313" key="11">
    <source>
        <dbReference type="EMBL" id="KAJ8901796.1"/>
    </source>
</evidence>
<dbReference type="SUPFAM" id="SSF52540">
    <property type="entry name" value="P-loop containing nucleoside triphosphate hydrolases"/>
    <property type="match status" value="1"/>
</dbReference>
<reference evidence="11 12" key="1">
    <citation type="journal article" date="2023" name="Nat. Commun.">
        <title>Origin of minicircular mitochondrial genomes in red algae.</title>
        <authorList>
            <person name="Lee Y."/>
            <person name="Cho C.H."/>
            <person name="Lee Y.M."/>
            <person name="Park S.I."/>
            <person name="Yang J.H."/>
            <person name="West J.A."/>
            <person name="Bhattacharya D."/>
            <person name="Yoon H.S."/>
        </authorList>
    </citation>
    <scope>NUCLEOTIDE SEQUENCE [LARGE SCALE GENOMIC DNA]</scope>
    <source>
        <strain evidence="11 12">CCMP1338</strain>
        <tissue evidence="11">Whole cell</tissue>
    </source>
</reference>
<sequence length="200" mass="22298">MYSELRNPDGGERQVGLELTLPSEKYTETLGAFLALNSEVGDALLLHGDLGSGKTTFARGYIRCFLGDPNYFVTSPTYLLDNAYPDEGNSILEGVAVHHLDLWRLQEGDTRSRQVADFDLLFEQSVTLIEWPSRLAESDMPRSRLDIYLTAQENGRTARLTGTGSRWEEQLDQLKKSCSILPGGSNLELPLSVVPDDCWL</sequence>
<evidence type="ECO:0000256" key="2">
    <source>
        <dbReference type="ARBA" id="ARBA00007599"/>
    </source>
</evidence>
<evidence type="ECO:0000256" key="8">
    <source>
        <dbReference type="ARBA" id="ARBA00022840"/>
    </source>
</evidence>
<dbReference type="Proteomes" id="UP001157974">
    <property type="component" value="Unassembled WGS sequence"/>
</dbReference>
<accession>A0AAV8UMD2</accession>
<proteinExistence type="inferred from homology"/>
<comment type="caution">
    <text evidence="11">The sequence shown here is derived from an EMBL/GenBank/DDBJ whole genome shotgun (WGS) entry which is preliminary data.</text>
</comment>
<evidence type="ECO:0000256" key="9">
    <source>
        <dbReference type="ARBA" id="ARBA00022842"/>
    </source>
</evidence>
<dbReference type="Gene3D" id="3.40.50.300">
    <property type="entry name" value="P-loop containing nucleotide triphosphate hydrolases"/>
    <property type="match status" value="1"/>
</dbReference>
<keyword evidence="8" id="KW-0067">ATP-binding</keyword>